<keyword evidence="3 6" id="KW-0812">Transmembrane</keyword>
<proteinExistence type="inferred from homology"/>
<keyword evidence="5 6" id="KW-0472">Membrane</keyword>
<sequence>MIAIFAIMKSMETRTYNQSGDYDRALQASSQAKSYSVAAIIVGLILNGIGIAIALIPPILISIAAAAS</sequence>
<dbReference type="PANTHER" id="PTHR14948:SF25">
    <property type="entry name" value="DUF4190 DOMAIN-CONTAINING PROTEIN"/>
    <property type="match status" value="1"/>
</dbReference>
<dbReference type="EnsemblMetazoa" id="Aqu2.1.06303_001">
    <property type="protein sequence ID" value="Aqu2.1.06303_001"/>
    <property type="gene ID" value="Aqu2.1.06303"/>
</dbReference>
<name>A0A1X7SW20_AMPQE</name>
<dbReference type="AlphaFoldDB" id="A0A1X7SW20"/>
<dbReference type="GO" id="GO:0016020">
    <property type="term" value="C:membrane"/>
    <property type="evidence" value="ECO:0007669"/>
    <property type="project" value="UniProtKB-SubCell"/>
</dbReference>
<keyword evidence="4 6" id="KW-1133">Transmembrane helix</keyword>
<comment type="subcellular location">
    <subcellularLocation>
        <location evidence="1">Membrane</location>
    </subcellularLocation>
</comment>
<organism evidence="7">
    <name type="scientific">Amphimedon queenslandica</name>
    <name type="common">Sponge</name>
    <dbReference type="NCBI Taxonomy" id="400682"/>
    <lineage>
        <taxon>Eukaryota</taxon>
        <taxon>Metazoa</taxon>
        <taxon>Porifera</taxon>
        <taxon>Demospongiae</taxon>
        <taxon>Heteroscleromorpha</taxon>
        <taxon>Haplosclerida</taxon>
        <taxon>Niphatidae</taxon>
        <taxon>Amphimedon</taxon>
    </lineage>
</organism>
<evidence type="ECO:0000313" key="7">
    <source>
        <dbReference type="EnsemblMetazoa" id="Aqu2.1.06303_001"/>
    </source>
</evidence>
<protein>
    <submittedName>
        <fullName evidence="7">Uncharacterized protein</fullName>
    </submittedName>
</protein>
<evidence type="ECO:0000256" key="3">
    <source>
        <dbReference type="ARBA" id="ARBA00022692"/>
    </source>
</evidence>
<accession>A0A1X7SW20</accession>
<dbReference type="InParanoid" id="A0A1X7SW20"/>
<dbReference type="Pfam" id="PF04505">
    <property type="entry name" value="CD225"/>
    <property type="match status" value="1"/>
</dbReference>
<comment type="similarity">
    <text evidence="2">Belongs to the CD225/Dispanin family.</text>
</comment>
<evidence type="ECO:0000256" key="2">
    <source>
        <dbReference type="ARBA" id="ARBA00006843"/>
    </source>
</evidence>
<evidence type="ECO:0000256" key="1">
    <source>
        <dbReference type="ARBA" id="ARBA00004370"/>
    </source>
</evidence>
<dbReference type="PANTHER" id="PTHR14948">
    <property type="entry name" value="NG5"/>
    <property type="match status" value="1"/>
</dbReference>
<evidence type="ECO:0000256" key="5">
    <source>
        <dbReference type="ARBA" id="ARBA00023136"/>
    </source>
</evidence>
<dbReference type="InterPro" id="IPR007593">
    <property type="entry name" value="CD225/Dispanin_fam"/>
</dbReference>
<evidence type="ECO:0000256" key="4">
    <source>
        <dbReference type="ARBA" id="ARBA00022989"/>
    </source>
</evidence>
<dbReference type="InterPro" id="IPR051423">
    <property type="entry name" value="CD225/Dispanin"/>
</dbReference>
<reference evidence="7" key="1">
    <citation type="submission" date="2017-05" db="UniProtKB">
        <authorList>
            <consortium name="EnsemblMetazoa"/>
        </authorList>
    </citation>
    <scope>IDENTIFICATION</scope>
</reference>
<feature type="transmembrane region" description="Helical" evidence="6">
    <location>
        <begin position="37"/>
        <end position="67"/>
    </location>
</feature>
<evidence type="ECO:0000256" key="6">
    <source>
        <dbReference type="SAM" id="Phobius"/>
    </source>
</evidence>